<comment type="similarity">
    <text evidence="2">Belongs to the major facilitator superfamily. Folate-biopterin transporter (TC 2.A.71) family.</text>
</comment>
<keyword evidence="6" id="KW-0997">Cell inner membrane</keyword>
<feature type="transmembrane region" description="Helical" evidence="15">
    <location>
        <begin position="487"/>
        <end position="508"/>
    </location>
</feature>
<keyword evidence="10" id="KW-1278">Translocase</keyword>
<feature type="transmembrane region" description="Helical" evidence="15">
    <location>
        <begin position="894"/>
        <end position="910"/>
    </location>
</feature>
<feature type="transmembrane region" description="Helical" evidence="15">
    <location>
        <begin position="645"/>
        <end position="665"/>
    </location>
</feature>
<feature type="transmembrane region" description="Helical" evidence="15">
    <location>
        <begin position="792"/>
        <end position="813"/>
    </location>
</feature>
<dbReference type="EMBL" id="JALLAZ020001445">
    <property type="protein sequence ID" value="KAL3774825.1"/>
    <property type="molecule type" value="Genomic_DNA"/>
</dbReference>
<feature type="transmembrane region" description="Helical" evidence="15">
    <location>
        <begin position="834"/>
        <end position="856"/>
    </location>
</feature>
<gene>
    <name evidence="18" type="ORF">ACHAW5_007077</name>
</gene>
<evidence type="ECO:0000259" key="17">
    <source>
        <dbReference type="SMART" id="SM01003"/>
    </source>
</evidence>
<keyword evidence="8" id="KW-0547">Nucleotide-binding</keyword>
<protein>
    <recommendedName>
        <fullName evidence="3">proton-translocating NAD(P)(+) transhydrogenase</fullName>
        <ecNumber evidence="3">7.1.1.1</ecNumber>
    </recommendedName>
</protein>
<feature type="transmembrane region" description="Helical" evidence="15">
    <location>
        <begin position="1325"/>
        <end position="1344"/>
    </location>
</feature>
<dbReference type="Proteomes" id="UP001530315">
    <property type="component" value="Unassembled WGS sequence"/>
</dbReference>
<evidence type="ECO:0000256" key="8">
    <source>
        <dbReference type="ARBA" id="ARBA00022741"/>
    </source>
</evidence>
<dbReference type="InterPro" id="IPR026255">
    <property type="entry name" value="NADP_transhyd_a"/>
</dbReference>
<dbReference type="Pfam" id="PF05222">
    <property type="entry name" value="AlaDh_PNT_N"/>
    <property type="match status" value="1"/>
</dbReference>
<feature type="transmembrane region" description="Helical" evidence="15">
    <location>
        <begin position="617"/>
        <end position="639"/>
    </location>
</feature>
<evidence type="ECO:0000256" key="1">
    <source>
        <dbReference type="ARBA" id="ARBA00004429"/>
    </source>
</evidence>
<sequence length="1642" mass="172095">MDETTFTISCSVPLASSRQSPKYGSFNDNGCRGHPDSAFLATKTDDNGPRRDESTPMSLVKGMKVGPSIPYSELTIGVLKENQRGENRVSLAPSNVRTLVDAGLKVVVESGAGEKASFDDASYVSSGAVVLPTPTEVCAVSDIITKIRPPSPDELPPLASKTLIGMISPGINVDLYDQLVNQRTTTFALDNVPRMLSRAQSYDVLSSQANIAGYRSIVEAANVFGRFFAGQMTAAGKVPPAKVLVLGVGVAGLAAIQTARNMGAIVRAFDVRAVTKEQVESMGATFLEVDVAEDGAGAGGYAKEMSDEYKAAQARLMLEQASDVDIIVTTALIPGRKAPVLVNQEMLDVMKAGSVIVDLAAANGGNVAQTVPDEVITTANGVTIVGYTDLPSRLASTSSTLFGTNVAKFILSVGPQTTKEKGVYQIDLEDDAVQNMLVAYDGVRRYPDMITPFSPPPPKTSPKAAVALVALTDEEMRVEANEKQRAAFVKNAAAASVAACALLAFGYANDSGDGGVSLLATFALAGLAGYQVVWGVAPALHSPLMAVTNAMSGMTAVGGMLLLAQGNSDSTSIVPDSPAHWMGAIATTLSFVNIVGGFLITGKMLNLFRRKEDPDDFFGYYAVPAALLVGGLGVSYLLNADNFDSVSGSVGIAAAICCITAIASLADQKSARTGNILGVAGVTFGLAATAADMSLAGAVPAAFEQVVSQCDCSAYRALALRPLSDHRLTILSQGLLGGLGGAVGAALASKVGPTELPQTVAAFHSLVGIAAMAGAAGEYLGNVGGLDSGTLGAIYLAVFIGGVTFTGSIVAFSKLAGMMSSKALALPVRDQLNLGMICVLALGMAAFLVPSLGSAIVVDGLDPETLQLASLSLAAIVSSLLGFHLVASIGGPDMPVVVTVLNSYSGWALVAEGFLLSNPLLCQVGALIGFSGAILTWIMCQAMGRSITAVIFGGAGSSVAPAGEAAVMEGEITIGSVDNMVQSLHEAQNIIIVPGYGLAVAQAQFAVADIAKKLKAMGKNVRFGIHPVAGRMPGQLNVLLAEASVPYDMVFEMDEVNEDFDNTDVTIVIGASDTVSSAAEDDPNCSIYGMPVLRVWKSKLVFVSKRTIGNTGYAVDGDEEPACLYRYLHPPNVPRTVQLFRLENVTVPACYLLVGLLQGLSGPFTNVYPLDLGASEAQQATISSLKSLPASFKLLFGFVSDNAPLCGYRRKSYMLLGWAITSLSMLALMLSSDLSAEAAAAHSSSSSAVRHDDDIDGATRRALDATDGPIVVVIGDPPSVPFLSACLLLFGTGFWLADVMGDSIVAEKAKFEPETSRGQLQSTCYACRFFGLMIAAPCGTVIYSSMGPRALVLLMAMLPACIAPLVFALGETRNARVSPPGEQCREIWNTVCSRAVWQPMGFVYLYNVLQVGNVAWKQFLKTVLKFTSNQLNSLLVVAYVLLWLGIMAYKRFFIQWSWRTVYVLTTLLNGLFSSLQVLLIKGKTFGLSPFLFALGDDAFADFIAGIQFLPTTIMMVHLCPTGSEGASYAMFTTVNNSASNLAGALSTLLLGVWDVSKEAMAQGRLRGMINLTWLTTAIQMSGLLFVGLLPRTKEDLANLHADPMSGSRIGGFVFLFITFSSVLYSLIVGALNIVKPGWAGES</sequence>
<keyword evidence="11 15" id="KW-1133">Transmembrane helix</keyword>
<dbReference type="InterPro" id="IPR036259">
    <property type="entry name" value="MFS_trans_sf"/>
</dbReference>
<dbReference type="SUPFAM" id="SSF51735">
    <property type="entry name" value="NAD(P)-binding Rossmann-fold domains"/>
    <property type="match status" value="1"/>
</dbReference>
<dbReference type="InterPro" id="IPR007698">
    <property type="entry name" value="AlaDH/PNT_NAD(H)-bd"/>
</dbReference>
<dbReference type="InterPro" id="IPR036291">
    <property type="entry name" value="NAD(P)-bd_dom_sf"/>
</dbReference>
<feature type="transmembrane region" description="Helical" evidence="15">
    <location>
        <begin position="1568"/>
        <end position="1589"/>
    </location>
</feature>
<feature type="transmembrane region" description="Helical" evidence="15">
    <location>
        <begin position="760"/>
        <end position="780"/>
    </location>
</feature>
<dbReference type="SUPFAM" id="SSF52467">
    <property type="entry name" value="DHS-like NAD/FAD-binding domain"/>
    <property type="match status" value="1"/>
</dbReference>
<comment type="catalytic activity">
    <reaction evidence="14">
        <text>NAD(+) + NADPH + H(+)(in) = NADH + NADP(+) + H(+)(out)</text>
        <dbReference type="Rhea" id="RHEA:47992"/>
        <dbReference type="ChEBI" id="CHEBI:15378"/>
        <dbReference type="ChEBI" id="CHEBI:57540"/>
        <dbReference type="ChEBI" id="CHEBI:57783"/>
        <dbReference type="ChEBI" id="CHEBI:57945"/>
        <dbReference type="ChEBI" id="CHEBI:58349"/>
        <dbReference type="EC" id="7.1.1.1"/>
    </reaction>
</comment>
<feature type="transmembrane region" description="Helical" evidence="15">
    <location>
        <begin position="1461"/>
        <end position="1479"/>
    </location>
</feature>
<dbReference type="InterPro" id="IPR029035">
    <property type="entry name" value="DHS-like_NAD/FAD-binding_dom"/>
</dbReference>
<dbReference type="NCBIfam" id="TIGR00561">
    <property type="entry name" value="pntA"/>
    <property type="match status" value="1"/>
</dbReference>
<keyword evidence="5" id="KW-1003">Cell membrane</keyword>
<feature type="domain" description="Alanine dehydrogenase/pyridine nucleotide transhydrogenase N-terminal" evidence="17">
    <location>
        <begin position="77"/>
        <end position="212"/>
    </location>
</feature>
<feature type="transmembrane region" description="Helical" evidence="15">
    <location>
        <begin position="584"/>
        <end position="605"/>
    </location>
</feature>
<evidence type="ECO:0000313" key="18">
    <source>
        <dbReference type="EMBL" id="KAL3774825.1"/>
    </source>
</evidence>
<dbReference type="NCBIfam" id="NF006942">
    <property type="entry name" value="PRK09424.1"/>
    <property type="match status" value="1"/>
</dbReference>
<dbReference type="GO" id="GO:0008750">
    <property type="term" value="F:proton-translocating NAD(P)+ transhydrogenase activity"/>
    <property type="evidence" value="ECO:0007669"/>
    <property type="project" value="UniProtKB-EC"/>
</dbReference>
<dbReference type="Gene3D" id="1.20.1250.20">
    <property type="entry name" value="MFS general substrate transporter like domains"/>
    <property type="match status" value="1"/>
</dbReference>
<feature type="transmembrane region" description="Helical" evidence="15">
    <location>
        <begin position="1350"/>
        <end position="1369"/>
    </location>
</feature>
<keyword evidence="7 15" id="KW-0812">Transmembrane</keyword>
<keyword evidence="13 15" id="KW-0472">Membrane</keyword>
<feature type="transmembrane region" description="Helical" evidence="15">
    <location>
        <begin position="1609"/>
        <end position="1634"/>
    </location>
</feature>
<evidence type="ECO:0000256" key="5">
    <source>
        <dbReference type="ARBA" id="ARBA00022475"/>
    </source>
</evidence>
<dbReference type="CDD" id="cd05304">
    <property type="entry name" value="Rubrum_tdh"/>
    <property type="match status" value="1"/>
</dbReference>
<reference evidence="18 19" key="1">
    <citation type="submission" date="2024-10" db="EMBL/GenBank/DDBJ databases">
        <title>Updated reference genomes for cyclostephanoid diatoms.</title>
        <authorList>
            <person name="Roberts W.R."/>
            <person name="Alverson A.J."/>
        </authorList>
    </citation>
    <scope>NUCLEOTIDE SEQUENCE [LARGE SCALE GENOMIC DNA]</scope>
    <source>
        <strain evidence="18 19">AJA276-08</strain>
    </source>
</reference>
<evidence type="ECO:0000256" key="6">
    <source>
        <dbReference type="ARBA" id="ARBA00022519"/>
    </source>
</evidence>
<dbReference type="Gene3D" id="3.40.50.1220">
    <property type="entry name" value="TPP-binding domain"/>
    <property type="match status" value="1"/>
</dbReference>
<dbReference type="FunFam" id="3.40.50.720:FF:000028">
    <property type="entry name" value="NAD(P) transhydrogenase subunit alpha"/>
    <property type="match status" value="1"/>
</dbReference>
<feature type="transmembrane region" description="Helical" evidence="15">
    <location>
        <begin position="677"/>
        <end position="699"/>
    </location>
</feature>
<evidence type="ECO:0000256" key="2">
    <source>
        <dbReference type="ARBA" id="ARBA00007015"/>
    </source>
</evidence>
<keyword evidence="4" id="KW-0813">Transport</keyword>
<dbReference type="SMART" id="SM01002">
    <property type="entry name" value="AlaDh_PNT_C"/>
    <property type="match status" value="1"/>
</dbReference>
<evidence type="ECO:0000256" key="12">
    <source>
        <dbReference type="ARBA" id="ARBA00023027"/>
    </source>
</evidence>
<dbReference type="InterPro" id="IPR034300">
    <property type="entry name" value="PNTB-like"/>
</dbReference>
<dbReference type="InterPro" id="IPR039309">
    <property type="entry name" value="BT1"/>
</dbReference>
<feature type="transmembrane region" description="Helical" evidence="15">
    <location>
        <begin position="544"/>
        <end position="564"/>
    </location>
</feature>
<comment type="subcellular location">
    <subcellularLocation>
        <location evidence="1">Cell inner membrane</location>
        <topology evidence="1">Multi-pass membrane protein</topology>
    </subcellularLocation>
</comment>
<dbReference type="Pfam" id="PF02233">
    <property type="entry name" value="PNTB"/>
    <property type="match status" value="1"/>
</dbReference>
<dbReference type="GO" id="GO:0000166">
    <property type="term" value="F:nucleotide binding"/>
    <property type="evidence" value="ECO:0007669"/>
    <property type="project" value="UniProtKB-KW"/>
</dbReference>
<evidence type="ECO:0000256" key="3">
    <source>
        <dbReference type="ARBA" id="ARBA00012943"/>
    </source>
</evidence>
<dbReference type="Gene3D" id="3.40.50.720">
    <property type="entry name" value="NAD(P)-binding Rossmann-like Domain"/>
    <property type="match status" value="2"/>
</dbReference>
<evidence type="ECO:0000256" key="14">
    <source>
        <dbReference type="ARBA" id="ARBA00048202"/>
    </source>
</evidence>
<evidence type="ECO:0000256" key="13">
    <source>
        <dbReference type="ARBA" id="ARBA00023136"/>
    </source>
</evidence>
<accession>A0ABD3NMF3</accession>
<evidence type="ECO:0000313" key="19">
    <source>
        <dbReference type="Proteomes" id="UP001530315"/>
    </source>
</evidence>
<dbReference type="InterPro" id="IPR024605">
    <property type="entry name" value="NADP_transhyd_a_C"/>
</dbReference>
<feature type="transmembrane region" description="Helical" evidence="15">
    <location>
        <begin position="916"/>
        <end position="938"/>
    </location>
</feature>
<dbReference type="SUPFAM" id="SSF52283">
    <property type="entry name" value="Formate/glycerate dehydrogenase catalytic domain-like"/>
    <property type="match status" value="1"/>
</dbReference>
<keyword evidence="12" id="KW-0520">NAD</keyword>
<dbReference type="GO" id="GO:0005886">
    <property type="term" value="C:plasma membrane"/>
    <property type="evidence" value="ECO:0007669"/>
    <property type="project" value="UniProtKB-SubCell"/>
</dbReference>
<dbReference type="SMART" id="SM01003">
    <property type="entry name" value="AlaDh_PNT_N"/>
    <property type="match status" value="1"/>
</dbReference>
<evidence type="ECO:0000256" key="7">
    <source>
        <dbReference type="ARBA" id="ARBA00022692"/>
    </source>
</evidence>
<feature type="transmembrane region" description="Helical" evidence="15">
    <location>
        <begin position="514"/>
        <end position="537"/>
    </location>
</feature>
<proteinExistence type="inferred from homology"/>
<feature type="transmembrane region" description="Helical" evidence="15">
    <location>
        <begin position="730"/>
        <end position="748"/>
    </location>
</feature>
<feature type="transmembrane region" description="Helical" evidence="15">
    <location>
        <begin position="1431"/>
        <end position="1449"/>
    </location>
</feature>
<name>A0ABD3NMF3_9STRA</name>
<evidence type="ECO:0000259" key="16">
    <source>
        <dbReference type="SMART" id="SM01002"/>
    </source>
</evidence>
<keyword evidence="19" id="KW-1185">Reference proteome</keyword>
<keyword evidence="9" id="KW-0521">NADP</keyword>
<evidence type="ECO:0000256" key="4">
    <source>
        <dbReference type="ARBA" id="ARBA00022448"/>
    </source>
</evidence>
<evidence type="ECO:0000256" key="10">
    <source>
        <dbReference type="ARBA" id="ARBA00022967"/>
    </source>
</evidence>
<dbReference type="Pfam" id="PF01262">
    <property type="entry name" value="AlaDh_PNT_C"/>
    <property type="match status" value="1"/>
</dbReference>
<evidence type="ECO:0000256" key="11">
    <source>
        <dbReference type="ARBA" id="ARBA00022989"/>
    </source>
</evidence>
<organism evidence="18 19">
    <name type="scientific">Stephanodiscus triporus</name>
    <dbReference type="NCBI Taxonomy" id="2934178"/>
    <lineage>
        <taxon>Eukaryota</taxon>
        <taxon>Sar</taxon>
        <taxon>Stramenopiles</taxon>
        <taxon>Ochrophyta</taxon>
        <taxon>Bacillariophyta</taxon>
        <taxon>Coscinodiscophyceae</taxon>
        <taxon>Thalassiosirophycidae</taxon>
        <taxon>Stephanodiscales</taxon>
        <taxon>Stephanodiscaceae</taxon>
        <taxon>Stephanodiscus</taxon>
    </lineage>
</organism>
<feature type="transmembrane region" description="Helical" evidence="15">
    <location>
        <begin position="868"/>
        <end position="887"/>
    </location>
</feature>
<dbReference type="InterPro" id="IPR007886">
    <property type="entry name" value="AlaDH/PNT_N"/>
</dbReference>
<dbReference type="Pfam" id="PF03092">
    <property type="entry name" value="BT1"/>
    <property type="match status" value="2"/>
</dbReference>
<dbReference type="Pfam" id="PF12769">
    <property type="entry name" value="PNTB_4TM"/>
    <property type="match status" value="1"/>
</dbReference>
<evidence type="ECO:0000256" key="9">
    <source>
        <dbReference type="ARBA" id="ARBA00022857"/>
    </source>
</evidence>
<dbReference type="EC" id="7.1.1.1" evidence="3"/>
<dbReference type="PANTHER" id="PTHR10160:SF19">
    <property type="entry name" value="PROTON-TRANSLOCATING NAD(P)(+) TRANSHYDROGENASE"/>
    <property type="match status" value="1"/>
</dbReference>
<dbReference type="PANTHER" id="PTHR10160">
    <property type="entry name" value="NAD(P) TRANSHYDROGENASE"/>
    <property type="match status" value="1"/>
</dbReference>
<feature type="domain" description="Alanine dehydrogenase/pyridine nucleotide transhydrogenase NAD(H)-binding" evidence="16">
    <location>
        <begin position="221"/>
        <end position="386"/>
    </location>
</feature>
<dbReference type="SUPFAM" id="SSF103473">
    <property type="entry name" value="MFS general substrate transporter"/>
    <property type="match status" value="1"/>
</dbReference>
<evidence type="ECO:0000256" key="15">
    <source>
        <dbReference type="SAM" id="Phobius"/>
    </source>
</evidence>
<comment type="caution">
    <text evidence="18">The sequence shown here is derived from an EMBL/GenBank/DDBJ whole genome shotgun (WGS) entry which is preliminary data.</text>
</comment>